<keyword evidence="7" id="KW-0411">Iron-sulfur</keyword>
<keyword evidence="3" id="KW-0349">Heme</keyword>
<dbReference type="SUPFAM" id="SSF56014">
    <property type="entry name" value="Nitrite and sulphite reductase 4Fe-4S domain-like"/>
    <property type="match status" value="2"/>
</dbReference>
<keyword evidence="2" id="KW-0004">4Fe-4S</keyword>
<accession>A0A831XN92</accession>
<feature type="domain" description="Nitrite/Sulfite reductase ferredoxin-like" evidence="9">
    <location>
        <begin position="262"/>
        <end position="317"/>
    </location>
</feature>
<evidence type="ECO:0000256" key="7">
    <source>
        <dbReference type="ARBA" id="ARBA00023014"/>
    </source>
</evidence>
<dbReference type="Pfam" id="PF03460">
    <property type="entry name" value="NIR_SIR_ferr"/>
    <property type="match status" value="2"/>
</dbReference>
<dbReference type="PANTHER" id="PTHR32439">
    <property type="entry name" value="FERREDOXIN--NITRITE REDUCTASE, CHLOROPLASTIC"/>
    <property type="match status" value="1"/>
</dbReference>
<evidence type="ECO:0000256" key="2">
    <source>
        <dbReference type="ARBA" id="ARBA00022485"/>
    </source>
</evidence>
<dbReference type="InterPro" id="IPR005117">
    <property type="entry name" value="NiRdtase/SiRdtase_haem-b_fer"/>
</dbReference>
<feature type="domain" description="Nitrite/Sulfite reductase ferredoxin-like" evidence="9">
    <location>
        <begin position="14"/>
        <end position="80"/>
    </location>
</feature>
<evidence type="ECO:0000256" key="5">
    <source>
        <dbReference type="ARBA" id="ARBA00023002"/>
    </source>
</evidence>
<evidence type="ECO:0000259" key="8">
    <source>
        <dbReference type="Pfam" id="PF01077"/>
    </source>
</evidence>
<dbReference type="GO" id="GO:0016491">
    <property type="term" value="F:oxidoreductase activity"/>
    <property type="evidence" value="ECO:0007669"/>
    <property type="project" value="UniProtKB-KW"/>
</dbReference>
<protein>
    <submittedName>
        <fullName evidence="10">Nitrite/sulfite reductase</fullName>
    </submittedName>
</protein>
<dbReference type="PANTHER" id="PTHR32439:SF0">
    <property type="entry name" value="FERREDOXIN--NITRITE REDUCTASE, CHLOROPLASTIC"/>
    <property type="match status" value="1"/>
</dbReference>
<dbReference type="InterPro" id="IPR051329">
    <property type="entry name" value="NIR_SIR_4Fe-4S"/>
</dbReference>
<dbReference type="GO" id="GO:0020037">
    <property type="term" value="F:heme binding"/>
    <property type="evidence" value="ECO:0007669"/>
    <property type="project" value="InterPro"/>
</dbReference>
<dbReference type="InterPro" id="IPR045854">
    <property type="entry name" value="NO2/SO3_Rdtase_4Fe4S_sf"/>
</dbReference>
<name>A0A831XN92_GEOME</name>
<proteinExistence type="inferred from homology"/>
<dbReference type="Gene3D" id="3.90.480.10">
    <property type="entry name" value="Sulfite Reductase Hemoprotein,Domain 2"/>
    <property type="match status" value="1"/>
</dbReference>
<evidence type="ECO:0000256" key="1">
    <source>
        <dbReference type="ARBA" id="ARBA00010429"/>
    </source>
</evidence>
<evidence type="ECO:0000256" key="6">
    <source>
        <dbReference type="ARBA" id="ARBA00023004"/>
    </source>
</evidence>
<evidence type="ECO:0000259" key="9">
    <source>
        <dbReference type="Pfam" id="PF03460"/>
    </source>
</evidence>
<keyword evidence="4" id="KW-0479">Metal-binding</keyword>
<dbReference type="Pfam" id="PF01077">
    <property type="entry name" value="NIR_SIR"/>
    <property type="match status" value="1"/>
</dbReference>
<gene>
    <name evidence="10" type="ORF">ENQ87_14125</name>
</gene>
<evidence type="ECO:0000256" key="3">
    <source>
        <dbReference type="ARBA" id="ARBA00022617"/>
    </source>
</evidence>
<dbReference type="InterPro" id="IPR036136">
    <property type="entry name" value="Nit/Sulf_reduc_fer-like_dom_sf"/>
</dbReference>
<comment type="caution">
    <text evidence="10">The sequence shown here is derived from an EMBL/GenBank/DDBJ whole genome shotgun (WGS) entry which is preliminary data.</text>
</comment>
<evidence type="ECO:0000256" key="4">
    <source>
        <dbReference type="ARBA" id="ARBA00022723"/>
    </source>
</evidence>
<dbReference type="SUPFAM" id="SSF55124">
    <property type="entry name" value="Nitrite/Sulfite reductase N-terminal domain-like"/>
    <property type="match status" value="2"/>
</dbReference>
<dbReference type="AlphaFoldDB" id="A0A831XN92"/>
<dbReference type="GO" id="GO:0051539">
    <property type="term" value="F:4 iron, 4 sulfur cluster binding"/>
    <property type="evidence" value="ECO:0007669"/>
    <property type="project" value="UniProtKB-KW"/>
</dbReference>
<dbReference type="InterPro" id="IPR006067">
    <property type="entry name" value="NO2/SO3_Rdtase_4Fe4S_dom"/>
</dbReference>
<sequence>MTFDPQIVRIDGVYEQRQPGNFMLRIKVQAGIISTEQALRVAEIADRFAGGSVHLTTRGSIELHWLQQEDLAEAWRMLASVGLTTRGACGGAVRGVVCAMPGDDGYGDAQLLARRILGHFTHNPRFEGLPKKFKIGVFTGCGDGRHLIQDLSFILRDGDDGGRRYDVWVAGGLGREPHAAFLLEEGLAGDRLLPLAEAIITIYRELVPKPKRLKHLVRERGREEFTALVRARAAELPSLPLGAGLAVPLTPGSAEGTAERLTAGIFAGELSTKGLVALAEFARQHAGGYMVVTGEQNILFILEPGASREEAVRALAAAGFGGDSPAERVCFRVCPGNHECKMGLAPTRDLAREVIGAMGEAGRRLSWSISGCPNSCSHPQLADAGIVTVKSVKDETGQRHPRFDLYRRFGTDGFGVVVRAGIGYDELLEAVREQA</sequence>
<feature type="domain" description="Nitrite/sulphite reductase 4Fe-4S" evidence="8">
    <location>
        <begin position="104"/>
        <end position="233"/>
    </location>
</feature>
<reference evidence="10" key="1">
    <citation type="journal article" date="2020" name="mSystems">
        <title>Genome- and Community-Level Interaction Insights into Carbon Utilization and Element Cycling Functions of Hydrothermarchaeota in Hydrothermal Sediment.</title>
        <authorList>
            <person name="Zhou Z."/>
            <person name="Liu Y."/>
            <person name="Xu W."/>
            <person name="Pan J."/>
            <person name="Luo Z.H."/>
            <person name="Li M."/>
        </authorList>
    </citation>
    <scope>NUCLEOTIDE SEQUENCE [LARGE SCALE GENOMIC DNA]</scope>
    <source>
        <strain evidence="10">SpSt-349</strain>
    </source>
</reference>
<dbReference type="GO" id="GO:0046872">
    <property type="term" value="F:metal ion binding"/>
    <property type="evidence" value="ECO:0007669"/>
    <property type="project" value="UniProtKB-KW"/>
</dbReference>
<keyword evidence="5" id="KW-0560">Oxidoreductase</keyword>
<dbReference type="EMBL" id="DSOV01000062">
    <property type="protein sequence ID" value="HEN43483.1"/>
    <property type="molecule type" value="Genomic_DNA"/>
</dbReference>
<dbReference type="Gene3D" id="3.30.413.10">
    <property type="entry name" value="Sulfite Reductase Hemoprotein, domain 1"/>
    <property type="match status" value="2"/>
</dbReference>
<evidence type="ECO:0000313" key="10">
    <source>
        <dbReference type="EMBL" id="HEN43483.1"/>
    </source>
</evidence>
<organism evidence="10">
    <name type="scientific">Geobacter metallireducens</name>
    <dbReference type="NCBI Taxonomy" id="28232"/>
    <lineage>
        <taxon>Bacteria</taxon>
        <taxon>Pseudomonadati</taxon>
        <taxon>Thermodesulfobacteriota</taxon>
        <taxon>Desulfuromonadia</taxon>
        <taxon>Geobacterales</taxon>
        <taxon>Geobacteraceae</taxon>
        <taxon>Geobacter</taxon>
    </lineage>
</organism>
<keyword evidence="6" id="KW-0408">Iron</keyword>
<comment type="similarity">
    <text evidence="1">Belongs to the nitrite and sulfite reductase 4Fe-4S domain family.</text>
</comment>